<dbReference type="Gene3D" id="3.30.420.10">
    <property type="entry name" value="Ribonuclease H-like superfamily/Ribonuclease H"/>
    <property type="match status" value="1"/>
</dbReference>
<dbReference type="STRING" id="1802312.A3C06_01845"/>
<dbReference type="SMART" id="SM00479">
    <property type="entry name" value="EXOIII"/>
    <property type="match status" value="1"/>
</dbReference>
<dbReference type="InterPro" id="IPR036397">
    <property type="entry name" value="RNaseH_sf"/>
</dbReference>
<accession>A0A1G2MRX7</accession>
<dbReference type="EMBL" id="MHRQ01000019">
    <property type="protein sequence ID" value="OHA26625.1"/>
    <property type="molecule type" value="Genomic_DNA"/>
</dbReference>
<comment type="caution">
    <text evidence="2">The sequence shown here is derived from an EMBL/GenBank/DDBJ whole genome shotgun (WGS) entry which is preliminary data.</text>
</comment>
<protein>
    <recommendedName>
        <fullName evidence="1">Exonuclease domain-containing protein</fullName>
    </recommendedName>
</protein>
<dbReference type="AlphaFoldDB" id="A0A1G2MRX7"/>
<organism evidence="2 3">
    <name type="scientific">Candidatus Taylorbacteria bacterium RIFCSPHIGHO2_02_FULL_46_13</name>
    <dbReference type="NCBI Taxonomy" id="1802312"/>
    <lineage>
        <taxon>Bacteria</taxon>
        <taxon>Candidatus Tayloriibacteriota</taxon>
    </lineage>
</organism>
<dbReference type="SUPFAM" id="SSF53098">
    <property type="entry name" value="Ribonuclease H-like"/>
    <property type="match status" value="1"/>
</dbReference>
<dbReference type="InterPro" id="IPR012337">
    <property type="entry name" value="RNaseH-like_sf"/>
</dbReference>
<name>A0A1G2MRX7_9BACT</name>
<dbReference type="GO" id="GO:0003676">
    <property type="term" value="F:nucleic acid binding"/>
    <property type="evidence" value="ECO:0007669"/>
    <property type="project" value="InterPro"/>
</dbReference>
<sequence>MIVVDMESSGVEPHKYSLLSVGAVDFTNPENTFYGECRVWDGAHVDTDALAVNGFSKEQIIDPKKQSEGELVSAFLQWAEGCPEKTIAGQNPSLDRDFLRAAALRQHINWPFAFRVIDLHSIAYFHHIRRGIKPPQKSCHSALNLDSILVYCGLPKEPRPHNGLRGAQYEAEAFARLFYDKGLLSQFEMYTIPWVL</sequence>
<feature type="domain" description="Exonuclease" evidence="1">
    <location>
        <begin position="1"/>
        <end position="183"/>
    </location>
</feature>
<dbReference type="InterPro" id="IPR013520">
    <property type="entry name" value="Ribonucl_H"/>
</dbReference>
<proteinExistence type="predicted"/>
<reference evidence="2 3" key="1">
    <citation type="journal article" date="2016" name="Nat. Commun.">
        <title>Thousands of microbial genomes shed light on interconnected biogeochemical processes in an aquifer system.</title>
        <authorList>
            <person name="Anantharaman K."/>
            <person name="Brown C.T."/>
            <person name="Hug L.A."/>
            <person name="Sharon I."/>
            <person name="Castelle C.J."/>
            <person name="Probst A.J."/>
            <person name="Thomas B.C."/>
            <person name="Singh A."/>
            <person name="Wilkins M.J."/>
            <person name="Karaoz U."/>
            <person name="Brodie E.L."/>
            <person name="Williams K.H."/>
            <person name="Hubbard S.S."/>
            <person name="Banfield J.F."/>
        </authorList>
    </citation>
    <scope>NUCLEOTIDE SEQUENCE [LARGE SCALE GENOMIC DNA]</scope>
</reference>
<evidence type="ECO:0000259" key="1">
    <source>
        <dbReference type="SMART" id="SM00479"/>
    </source>
</evidence>
<gene>
    <name evidence="2" type="ORF">A3C06_01845</name>
</gene>
<dbReference type="GO" id="GO:0004527">
    <property type="term" value="F:exonuclease activity"/>
    <property type="evidence" value="ECO:0007669"/>
    <property type="project" value="UniProtKB-ARBA"/>
</dbReference>
<dbReference type="Proteomes" id="UP000177565">
    <property type="component" value="Unassembled WGS sequence"/>
</dbReference>
<evidence type="ECO:0000313" key="2">
    <source>
        <dbReference type="EMBL" id="OHA26625.1"/>
    </source>
</evidence>
<evidence type="ECO:0000313" key="3">
    <source>
        <dbReference type="Proteomes" id="UP000177565"/>
    </source>
</evidence>